<evidence type="ECO:0000256" key="1">
    <source>
        <dbReference type="SAM" id="Phobius"/>
    </source>
</evidence>
<keyword evidence="1" id="KW-0812">Transmembrane</keyword>
<dbReference type="VEuPathDB" id="FungiDB:BD410DRAFT_843652"/>
<dbReference type="OrthoDB" id="413008at2759"/>
<evidence type="ECO:0000313" key="2">
    <source>
        <dbReference type="EMBL" id="TDL17377.1"/>
    </source>
</evidence>
<dbReference type="Proteomes" id="UP000294933">
    <property type="component" value="Unassembled WGS sequence"/>
</dbReference>
<proteinExistence type="predicted"/>
<organism evidence="2 3">
    <name type="scientific">Rickenella mellea</name>
    <dbReference type="NCBI Taxonomy" id="50990"/>
    <lineage>
        <taxon>Eukaryota</taxon>
        <taxon>Fungi</taxon>
        <taxon>Dikarya</taxon>
        <taxon>Basidiomycota</taxon>
        <taxon>Agaricomycotina</taxon>
        <taxon>Agaricomycetes</taxon>
        <taxon>Hymenochaetales</taxon>
        <taxon>Rickenellaceae</taxon>
        <taxon>Rickenella</taxon>
    </lineage>
</organism>
<dbReference type="InterPro" id="IPR051361">
    <property type="entry name" value="ThrE/Ser_Exporter"/>
</dbReference>
<dbReference type="AlphaFoldDB" id="A0A4Y7PPM1"/>
<protein>
    <submittedName>
        <fullName evidence="2">Uncharacterized protein</fullName>
    </submittedName>
</protein>
<gene>
    <name evidence="2" type="ORF">BD410DRAFT_843652</name>
</gene>
<dbReference type="PANTHER" id="PTHR31082">
    <property type="entry name" value="PHEROMONE-REGULATED MEMBRANE PROTEIN 10"/>
    <property type="match status" value="1"/>
</dbReference>
<keyword evidence="1" id="KW-1133">Transmembrane helix</keyword>
<keyword evidence="1" id="KW-0472">Membrane</keyword>
<name>A0A4Y7PPM1_9AGAM</name>
<dbReference type="PANTHER" id="PTHR31082:SF4">
    <property type="entry name" value="PHEROMONE-REGULATED MEMBRANE PROTEIN 10"/>
    <property type="match status" value="1"/>
</dbReference>
<accession>A0A4Y7PPM1</accession>
<reference evidence="2 3" key="1">
    <citation type="submission" date="2018-06" db="EMBL/GenBank/DDBJ databases">
        <title>A transcriptomic atlas of mushroom development highlights an independent origin of complex multicellularity.</title>
        <authorList>
            <consortium name="DOE Joint Genome Institute"/>
            <person name="Krizsan K."/>
            <person name="Almasi E."/>
            <person name="Merenyi Z."/>
            <person name="Sahu N."/>
            <person name="Viragh M."/>
            <person name="Koszo T."/>
            <person name="Mondo S."/>
            <person name="Kiss B."/>
            <person name="Balint B."/>
            <person name="Kues U."/>
            <person name="Barry K."/>
            <person name="Hegedus J.C."/>
            <person name="Henrissat B."/>
            <person name="Johnson J."/>
            <person name="Lipzen A."/>
            <person name="Ohm R."/>
            <person name="Nagy I."/>
            <person name="Pangilinan J."/>
            <person name="Yan J."/>
            <person name="Xiong Y."/>
            <person name="Grigoriev I.V."/>
            <person name="Hibbett D.S."/>
            <person name="Nagy L.G."/>
        </authorList>
    </citation>
    <scope>NUCLEOTIDE SEQUENCE [LARGE SCALE GENOMIC DNA]</scope>
    <source>
        <strain evidence="2 3">SZMC22713</strain>
    </source>
</reference>
<evidence type="ECO:0000313" key="3">
    <source>
        <dbReference type="Proteomes" id="UP000294933"/>
    </source>
</evidence>
<feature type="transmembrane region" description="Helical" evidence="1">
    <location>
        <begin position="112"/>
        <end position="131"/>
    </location>
</feature>
<dbReference type="EMBL" id="ML170222">
    <property type="protein sequence ID" value="TDL17377.1"/>
    <property type="molecule type" value="Genomic_DNA"/>
</dbReference>
<sequence>MLPPTPFMVLRHLCASDIQLLLVGEARLEVTHGVDGVDGDDLVRVEWPDAFVLSALGNLYSRKMGGTAFTMKLKGISLLIPTGLAEAGGLSDSYTGPGEEEYTDGLELLRKMISVIIGVMPGVYLSARIIYSFGKKETNAMVTF</sequence>
<dbReference type="STRING" id="50990.A0A4Y7PPM1"/>
<keyword evidence="3" id="KW-1185">Reference proteome</keyword>